<comment type="caution">
    <text evidence="2">The sequence shown here is derived from an EMBL/GenBank/DDBJ whole genome shotgun (WGS) entry which is preliminary data.</text>
</comment>
<evidence type="ECO:0000256" key="1">
    <source>
        <dbReference type="SAM" id="MobiDB-lite"/>
    </source>
</evidence>
<feature type="compositionally biased region" description="Low complexity" evidence="1">
    <location>
        <begin position="130"/>
        <end position="155"/>
    </location>
</feature>
<keyword evidence="3" id="KW-1185">Reference proteome</keyword>
<feature type="region of interest" description="Disordered" evidence="1">
    <location>
        <begin position="130"/>
        <end position="175"/>
    </location>
</feature>
<reference evidence="2" key="1">
    <citation type="submission" date="2022-12" db="EMBL/GenBank/DDBJ databases">
        <title>Chromosome-level genome assembly of the bean flower thrips Megalurothrips usitatus.</title>
        <authorList>
            <person name="Ma L."/>
            <person name="Liu Q."/>
            <person name="Li H."/>
            <person name="Cai W."/>
        </authorList>
    </citation>
    <scope>NUCLEOTIDE SEQUENCE</scope>
    <source>
        <strain evidence="2">Cailab_2022a</strain>
    </source>
</reference>
<evidence type="ECO:0000313" key="2">
    <source>
        <dbReference type="EMBL" id="KAJ1528676.1"/>
    </source>
</evidence>
<feature type="compositionally biased region" description="Basic residues" evidence="1">
    <location>
        <begin position="31"/>
        <end position="42"/>
    </location>
</feature>
<evidence type="ECO:0000313" key="3">
    <source>
        <dbReference type="Proteomes" id="UP001075354"/>
    </source>
</evidence>
<organism evidence="2 3">
    <name type="scientific">Megalurothrips usitatus</name>
    <name type="common">bean blossom thrips</name>
    <dbReference type="NCBI Taxonomy" id="439358"/>
    <lineage>
        <taxon>Eukaryota</taxon>
        <taxon>Metazoa</taxon>
        <taxon>Ecdysozoa</taxon>
        <taxon>Arthropoda</taxon>
        <taxon>Hexapoda</taxon>
        <taxon>Insecta</taxon>
        <taxon>Pterygota</taxon>
        <taxon>Neoptera</taxon>
        <taxon>Paraneoptera</taxon>
        <taxon>Thysanoptera</taxon>
        <taxon>Terebrantia</taxon>
        <taxon>Thripoidea</taxon>
        <taxon>Thripidae</taxon>
        <taxon>Megalurothrips</taxon>
    </lineage>
</organism>
<dbReference type="Proteomes" id="UP001075354">
    <property type="component" value="Chromosome 4"/>
</dbReference>
<proteinExistence type="predicted"/>
<protein>
    <recommendedName>
        <fullName evidence="4">Follicle cell protein 3C-1</fullName>
    </recommendedName>
</protein>
<evidence type="ECO:0008006" key="4">
    <source>
        <dbReference type="Google" id="ProtNLM"/>
    </source>
</evidence>
<gene>
    <name evidence="2" type="ORF">ONE63_007070</name>
</gene>
<sequence length="288" mass="30888">MSAQTHGGRRQRFTGLGPRPGRRPPLPSVHRALRRREHRVPCPRRPCARPGSLQETDRPHPRQRPLSAWTAPSSSWSPPASCPACCGECRPDGPRSRCQRPPASTRELRSACPLANCVVGDAAVTVAASAPTATPSPTPTAASTPSTSTPRTSSASPPPRLTLPGVRPMKDRGNSSEPVPCTCGIFMSRQCKGPGQQPVGVPAISHEFTRATSSSAYGTRQCTTACVDMIVKHLPNSAAIICSSIERDCTREKAFLFIKNHRNKWLGTRLSAGREFCCKGGVPVKCTK</sequence>
<dbReference type="AlphaFoldDB" id="A0AAV7XQV6"/>
<name>A0AAV7XQV6_9NEOP</name>
<feature type="compositionally biased region" description="Low complexity" evidence="1">
    <location>
        <begin position="67"/>
        <end position="79"/>
    </location>
</feature>
<accession>A0AAV7XQV6</accession>
<feature type="region of interest" description="Disordered" evidence="1">
    <location>
        <begin position="1"/>
        <end position="79"/>
    </location>
</feature>
<dbReference type="EMBL" id="JAPTSV010000004">
    <property type="protein sequence ID" value="KAJ1528676.1"/>
    <property type="molecule type" value="Genomic_DNA"/>
</dbReference>